<dbReference type="InterPro" id="IPR002629">
    <property type="entry name" value="Met_Synth_C/arc"/>
</dbReference>
<evidence type="ECO:0000313" key="4">
    <source>
        <dbReference type="Proteomes" id="UP000215747"/>
    </source>
</evidence>
<dbReference type="EMBL" id="NGQC01000027">
    <property type="protein sequence ID" value="OYT03915.1"/>
    <property type="molecule type" value="Genomic_DNA"/>
</dbReference>
<proteinExistence type="predicted"/>
<dbReference type="NCBIfam" id="NF005085">
    <property type="entry name" value="PRK06520.1"/>
    <property type="match status" value="1"/>
</dbReference>
<dbReference type="GO" id="GO:0009086">
    <property type="term" value="P:methionine biosynthetic process"/>
    <property type="evidence" value="ECO:0007669"/>
    <property type="project" value="InterPro"/>
</dbReference>
<dbReference type="SUPFAM" id="SSF51726">
    <property type="entry name" value="UROD/MetE-like"/>
    <property type="match status" value="1"/>
</dbReference>
<evidence type="ECO:0000259" key="1">
    <source>
        <dbReference type="Pfam" id="PF01717"/>
    </source>
</evidence>
<dbReference type="RefSeq" id="WP_019252182.1">
    <property type="nucleotide sequence ID" value="NZ_JAJGTR010000102.1"/>
</dbReference>
<dbReference type="GO" id="GO:0003871">
    <property type="term" value="F:5-methyltetrahydropteroyltriglutamate-homocysteine S-methyltransferase activity"/>
    <property type="evidence" value="ECO:0007669"/>
    <property type="project" value="InterPro"/>
</dbReference>
<sequence>MTEFTKRTTSPFRFDIVGSFLRPKELKEARAKYQAGQITKAELTAIEDKAIIDLIKKEEEAGLHAVTDGEFRRSWWHLDFIWGLEGIEQATSNAGYEFHDETTRAETAKLVGKVSGNNHPFVEHFKFTRDHVSTGTQVKQTIPSPAQAFFEFLRPENIASVNKYYPSFDAFAADLVTAYRQVIADLYAAGCRTLQLDDCTWSAYADFAQHPEHIKSAGFNIQQLEKLEETSVELNNAIISDQPHDLTINTHDCRGNYHSTWAATGGYGPVADPLFTKENVTAFYLEYDTERAGGFEPLEKVPNDKYVVLGLVTSKSGQLEDREAIINRIHEAAKFHPLDKLCLSPQCGFASTEEGNILTEKQQWAKIALIKDIAKEVWG</sequence>
<organism evidence="2 4">
    <name type="scientific">Limosilactobacillus reuteri</name>
    <name type="common">Lactobacillus reuteri</name>
    <dbReference type="NCBI Taxonomy" id="1598"/>
    <lineage>
        <taxon>Bacteria</taxon>
        <taxon>Bacillati</taxon>
        <taxon>Bacillota</taxon>
        <taxon>Bacilli</taxon>
        <taxon>Lactobacillales</taxon>
        <taxon>Lactobacillaceae</taxon>
        <taxon>Limosilactobacillus</taxon>
    </lineage>
</organism>
<comment type="caution">
    <text evidence="2">The sequence shown here is derived from an EMBL/GenBank/DDBJ whole genome shotgun (WGS) entry which is preliminary data.</text>
</comment>
<reference evidence="4 5" key="3">
    <citation type="submission" date="2017-09" db="EMBL/GenBank/DDBJ databases">
        <title>Tripartite evolution among Lactobacillus johnsonii, Lactobacillus taiwanensis, Lactobacillus reuteri and their rodent host.</title>
        <authorList>
            <person name="Wang T."/>
            <person name="Knowles S."/>
            <person name="Cheng C."/>
        </authorList>
    </citation>
    <scope>NUCLEOTIDE SEQUENCE [LARGE SCALE GENOMIC DNA]</scope>
    <source>
        <strain evidence="3 5">103v</strain>
        <strain evidence="2 4">114h</strain>
    </source>
</reference>
<dbReference type="CDD" id="cd03311">
    <property type="entry name" value="CIMS_C_terminal_like"/>
    <property type="match status" value="1"/>
</dbReference>
<protein>
    <submittedName>
        <fullName evidence="2">5-methyltetrahydropteroyltriglutamate--homocysteine methyltransferase</fullName>
    </submittedName>
</protein>
<dbReference type="Pfam" id="PF01717">
    <property type="entry name" value="Meth_synt_2"/>
    <property type="match status" value="1"/>
</dbReference>
<dbReference type="InterPro" id="IPR038071">
    <property type="entry name" value="UROD/MetE-like_sf"/>
</dbReference>
<dbReference type="PANTHER" id="PTHR43844:SF1">
    <property type="entry name" value="METHIONINE SYNTHASE"/>
    <property type="match status" value="1"/>
</dbReference>
<dbReference type="Gene3D" id="3.20.20.210">
    <property type="match status" value="1"/>
</dbReference>
<dbReference type="GO" id="GO:0032259">
    <property type="term" value="P:methylation"/>
    <property type="evidence" value="ECO:0007669"/>
    <property type="project" value="UniProtKB-KW"/>
</dbReference>
<keyword evidence="2" id="KW-0808">Transferase</keyword>
<dbReference type="GO" id="GO:0008270">
    <property type="term" value="F:zinc ion binding"/>
    <property type="evidence" value="ECO:0007669"/>
    <property type="project" value="InterPro"/>
</dbReference>
<gene>
    <name evidence="2" type="ORF">CBF96_04720</name>
    <name evidence="3" type="ORF">CBG21_04270</name>
</gene>
<name>A0A1C1ZY16_LIMRT</name>
<accession>A0A1C1ZY16</accession>
<keyword evidence="2" id="KW-0489">Methyltransferase</keyword>
<reference evidence="4 5" key="2">
    <citation type="submission" date="2017-05" db="EMBL/GenBank/DDBJ databases">
        <authorList>
            <person name="Lin X.B."/>
            <person name="Stothard P."/>
            <person name="Tasseva G."/>
            <person name="Walter J."/>
        </authorList>
    </citation>
    <scope>NUCLEOTIDE SEQUENCE [LARGE SCALE GENOMIC DNA]</scope>
    <source>
        <strain evidence="5">103v</strain>
        <strain evidence="4">114h</strain>
    </source>
</reference>
<evidence type="ECO:0000313" key="5">
    <source>
        <dbReference type="Proteomes" id="UP000216122"/>
    </source>
</evidence>
<evidence type="ECO:0000313" key="3">
    <source>
        <dbReference type="EMBL" id="OYT03915.1"/>
    </source>
</evidence>
<dbReference type="PANTHER" id="PTHR43844">
    <property type="entry name" value="METHIONINE SYNTHASE"/>
    <property type="match status" value="1"/>
</dbReference>
<dbReference type="Proteomes" id="UP000215747">
    <property type="component" value="Unassembled WGS sequence"/>
</dbReference>
<dbReference type="AlphaFoldDB" id="A0A1C1ZY16"/>
<dbReference type="Proteomes" id="UP000216122">
    <property type="component" value="Unassembled WGS sequence"/>
</dbReference>
<evidence type="ECO:0000313" key="2">
    <source>
        <dbReference type="EMBL" id="OYS69507.1"/>
    </source>
</evidence>
<feature type="domain" description="Cobalamin-independent methionine synthase MetE C-terminal/archaeal" evidence="1">
    <location>
        <begin position="17"/>
        <end position="354"/>
    </location>
</feature>
<reference evidence="2" key="1">
    <citation type="submission" date="2017-05" db="EMBL/GenBank/DDBJ databases">
        <authorList>
            <person name="Song R."/>
            <person name="Chenine A.L."/>
            <person name="Ruprecht R.M."/>
        </authorList>
    </citation>
    <scope>NUCLEOTIDE SEQUENCE [LARGE SCALE GENOMIC DNA]</scope>
    <source>
        <strain evidence="3">103v</strain>
        <strain evidence="2">114h</strain>
    </source>
</reference>
<dbReference type="EMBL" id="NGPL01000026">
    <property type="protein sequence ID" value="OYS69507.1"/>
    <property type="molecule type" value="Genomic_DNA"/>
</dbReference>